<dbReference type="Proteomes" id="UP000483820">
    <property type="component" value="Chromosome V"/>
</dbReference>
<evidence type="ECO:0000256" key="1">
    <source>
        <dbReference type="SAM" id="MobiDB-lite"/>
    </source>
</evidence>
<organism evidence="2 3">
    <name type="scientific">Caenorhabditis remanei</name>
    <name type="common">Caenorhabditis vulgaris</name>
    <dbReference type="NCBI Taxonomy" id="31234"/>
    <lineage>
        <taxon>Eukaryota</taxon>
        <taxon>Metazoa</taxon>
        <taxon>Ecdysozoa</taxon>
        <taxon>Nematoda</taxon>
        <taxon>Chromadorea</taxon>
        <taxon>Rhabditida</taxon>
        <taxon>Rhabditina</taxon>
        <taxon>Rhabditomorpha</taxon>
        <taxon>Rhabditoidea</taxon>
        <taxon>Rhabditidae</taxon>
        <taxon>Peloderinae</taxon>
        <taxon>Caenorhabditis</taxon>
    </lineage>
</organism>
<dbReference type="AlphaFoldDB" id="A0A6A5GGY5"/>
<dbReference type="EMBL" id="WUAV01000005">
    <property type="protein sequence ID" value="KAF1753871.1"/>
    <property type="molecule type" value="Genomic_DNA"/>
</dbReference>
<dbReference type="RefSeq" id="XP_003116564.2">
    <property type="nucleotide sequence ID" value="XM_003116516.2"/>
</dbReference>
<accession>A0A6A5GGY5</accession>
<dbReference type="CTD" id="9818161"/>
<proteinExistence type="predicted"/>
<reference evidence="2 3" key="1">
    <citation type="submission" date="2019-12" db="EMBL/GenBank/DDBJ databases">
        <title>Chromosome-level assembly of the Caenorhabditis remanei genome.</title>
        <authorList>
            <person name="Teterina A.A."/>
            <person name="Willis J.H."/>
            <person name="Phillips P.C."/>
        </authorList>
    </citation>
    <scope>NUCLEOTIDE SEQUENCE [LARGE SCALE GENOMIC DNA]</scope>
    <source>
        <strain evidence="2 3">PX506</strain>
        <tissue evidence="2">Whole organism</tissue>
    </source>
</reference>
<gene>
    <name evidence="2" type="ORF">GCK72_020428</name>
</gene>
<dbReference type="GeneID" id="9818161"/>
<dbReference type="KEGG" id="crq:GCK72_020428"/>
<evidence type="ECO:0000313" key="2">
    <source>
        <dbReference type="EMBL" id="KAF1753871.1"/>
    </source>
</evidence>
<comment type="caution">
    <text evidence="2">The sequence shown here is derived from an EMBL/GenBank/DDBJ whole genome shotgun (WGS) entry which is preliminary data.</text>
</comment>
<feature type="compositionally biased region" description="Basic and acidic residues" evidence="1">
    <location>
        <begin position="88"/>
        <end position="102"/>
    </location>
</feature>
<sequence length="102" mass="11695">MMMMNSLNKKRHMESEMDPMENANVTERLDKQSGKLSNAFDGMKTQISGEGECKRKNGMCCKNDCPCGDKNQCEEGFCCSQNNEEDEDLKKRRESDVRSKEI</sequence>
<name>A0A6A5GGY5_CAERE</name>
<evidence type="ECO:0000313" key="3">
    <source>
        <dbReference type="Proteomes" id="UP000483820"/>
    </source>
</evidence>
<protein>
    <submittedName>
        <fullName evidence="2">Uncharacterized protein</fullName>
    </submittedName>
</protein>
<feature type="region of interest" description="Disordered" evidence="1">
    <location>
        <begin position="83"/>
        <end position="102"/>
    </location>
</feature>